<evidence type="ECO:0000313" key="3">
    <source>
        <dbReference type="Proteomes" id="UP001589647"/>
    </source>
</evidence>
<protein>
    <recommendedName>
        <fullName evidence="4">N-acetylmuramoyl-L-alanine amidase</fullName>
    </recommendedName>
</protein>
<dbReference type="EMBL" id="JBHMEI010000002">
    <property type="protein sequence ID" value="MFB9200415.1"/>
    <property type="molecule type" value="Genomic_DNA"/>
</dbReference>
<name>A0ABV5I7B5_9ACTN</name>
<gene>
    <name evidence="2" type="ORF">ACFFV7_04345</name>
</gene>
<comment type="caution">
    <text evidence="2">The sequence shown here is derived from an EMBL/GenBank/DDBJ whole genome shotgun (WGS) entry which is preliminary data.</text>
</comment>
<sequence>MLTRTVIAAGLVAAGIAATPASAAASTAAATESPEQVCGPGYHRVQDGHRAMKTREGAVFGHVYLMYNKRAGKNCVAAIKTAYRGSRTVTGASIEVRGGGRSEDVQRYRFYAETGHIDGSWKCVKYAGWTRDPDGRVEAWGGRNSWGNCGG</sequence>
<keyword evidence="1" id="KW-0732">Signal</keyword>
<dbReference type="RefSeq" id="WP_189650568.1">
    <property type="nucleotide sequence ID" value="NZ_BMRC01000014.1"/>
</dbReference>
<feature type="signal peptide" evidence="1">
    <location>
        <begin position="1"/>
        <end position="23"/>
    </location>
</feature>
<accession>A0ABV5I7B5</accession>
<keyword evidence="3" id="KW-1185">Reference proteome</keyword>
<dbReference type="Proteomes" id="UP001589647">
    <property type="component" value="Unassembled WGS sequence"/>
</dbReference>
<evidence type="ECO:0000256" key="1">
    <source>
        <dbReference type="SAM" id="SignalP"/>
    </source>
</evidence>
<evidence type="ECO:0008006" key="4">
    <source>
        <dbReference type="Google" id="ProtNLM"/>
    </source>
</evidence>
<organism evidence="2 3">
    <name type="scientific">Nonomuraea spiralis</name>
    <dbReference type="NCBI Taxonomy" id="46182"/>
    <lineage>
        <taxon>Bacteria</taxon>
        <taxon>Bacillati</taxon>
        <taxon>Actinomycetota</taxon>
        <taxon>Actinomycetes</taxon>
        <taxon>Streptosporangiales</taxon>
        <taxon>Streptosporangiaceae</taxon>
        <taxon>Nonomuraea</taxon>
    </lineage>
</organism>
<feature type="chain" id="PRO_5045533363" description="N-acetylmuramoyl-L-alanine amidase" evidence="1">
    <location>
        <begin position="24"/>
        <end position="151"/>
    </location>
</feature>
<evidence type="ECO:0000313" key="2">
    <source>
        <dbReference type="EMBL" id="MFB9200415.1"/>
    </source>
</evidence>
<reference evidence="2 3" key="1">
    <citation type="submission" date="2024-09" db="EMBL/GenBank/DDBJ databases">
        <authorList>
            <person name="Sun Q."/>
            <person name="Mori K."/>
        </authorList>
    </citation>
    <scope>NUCLEOTIDE SEQUENCE [LARGE SCALE GENOMIC DNA]</scope>
    <source>
        <strain evidence="2 3">CCM 3426</strain>
    </source>
</reference>
<proteinExistence type="predicted"/>